<protein>
    <submittedName>
        <fullName evidence="1">Uncharacterized protein</fullName>
    </submittedName>
</protein>
<comment type="caution">
    <text evidence="1">The sequence shown here is derived from an EMBL/GenBank/DDBJ whole genome shotgun (WGS) entry which is preliminary data.</text>
</comment>
<keyword evidence="2" id="KW-1185">Reference proteome</keyword>
<evidence type="ECO:0000313" key="2">
    <source>
        <dbReference type="Proteomes" id="UP001163603"/>
    </source>
</evidence>
<organism evidence="1 2">
    <name type="scientific">Pistacia integerrima</name>
    <dbReference type="NCBI Taxonomy" id="434235"/>
    <lineage>
        <taxon>Eukaryota</taxon>
        <taxon>Viridiplantae</taxon>
        <taxon>Streptophyta</taxon>
        <taxon>Embryophyta</taxon>
        <taxon>Tracheophyta</taxon>
        <taxon>Spermatophyta</taxon>
        <taxon>Magnoliopsida</taxon>
        <taxon>eudicotyledons</taxon>
        <taxon>Gunneridae</taxon>
        <taxon>Pentapetalae</taxon>
        <taxon>rosids</taxon>
        <taxon>malvids</taxon>
        <taxon>Sapindales</taxon>
        <taxon>Anacardiaceae</taxon>
        <taxon>Pistacia</taxon>
    </lineage>
</organism>
<evidence type="ECO:0000313" key="1">
    <source>
        <dbReference type="EMBL" id="KAJ0040029.1"/>
    </source>
</evidence>
<name>A0ACC0YR21_9ROSI</name>
<proteinExistence type="predicted"/>
<gene>
    <name evidence="1" type="ORF">Pint_27022</name>
</gene>
<dbReference type="Proteomes" id="UP001163603">
    <property type="component" value="Chromosome 5"/>
</dbReference>
<accession>A0ACC0YR21</accession>
<dbReference type="EMBL" id="CM047740">
    <property type="protein sequence ID" value="KAJ0040029.1"/>
    <property type="molecule type" value="Genomic_DNA"/>
</dbReference>
<reference evidence="2" key="1">
    <citation type="journal article" date="2023" name="G3 (Bethesda)">
        <title>Genome assembly and association tests identify interacting loci associated with vigor, precocity, and sex in interspecific pistachio rootstocks.</title>
        <authorList>
            <person name="Palmer W."/>
            <person name="Jacygrad E."/>
            <person name="Sagayaradj S."/>
            <person name="Cavanaugh K."/>
            <person name="Han R."/>
            <person name="Bertier L."/>
            <person name="Beede B."/>
            <person name="Kafkas S."/>
            <person name="Golino D."/>
            <person name="Preece J."/>
            <person name="Michelmore R."/>
        </authorList>
    </citation>
    <scope>NUCLEOTIDE SEQUENCE [LARGE SCALE GENOMIC DNA]</scope>
</reference>
<sequence>MAMLTTSFFFFSFFLLLLSETSLSSSSSATNTDAQQLINFKLALPDPSVLKNWEQNQNPCSFNGVKCNETRVSSIDLTSLHLNTNFHLVASHLLTLENLQTLSLQNTNLSGNISLPSGSKCSSYLTSIDLSHNSLSGPLFVLSNLVSCSSLKSLNLSSNLLAFSGKESGGLKLSLESLDLSYNNQISGPNVVPWIVYNGCKDLKLLALKGNKFTGEINVSKCKNLKFLDVSANNISMSVPAFGDCLALEHLDISANKFSFDIVHAISPCEKLTFLNISSNQFGGQFPVLSSAANLQYLLLGNNLFQGEIPLQLADYCSSLVKIDLSSNNLSGTVPSSFSSCSSLASLDISNNKFSGELPVDTFLQMSSLKELVLSFNEFTGVLPDSLSKFTNLETLDLSSNNFSGLIPANLCQDPGNSLKELYLANNLLAGSIPPTLSNCSQLVSLHLSFNFLSGTIPSSLGALSKLQDLKLWLNNLHGEIPQELGNIQTLRTLILDFNQLSGPVPSGLSNCANLTWISLSNNQLSGEIPRWIGKLSNLAILKLSNNSFYGSIPPELGDCRSLIWLDLNTNNLSGSIPPALFKQSGKIAVNFIAGKKYVYIKNDGSKECHGAGNLLEFAGVRQEQLNRISIRNPCGQLETFPPTKFVNNSGLCGLPLPPCGKDAASSANSQHKKSDRRPAALVRSIAMGLLFSLFCIFGLIIVGVEMKKRRKKKDSTLDVYIDSRSHSGTANTSWKLTGAREALSINLATFEKPLRKLTFADLLEATNGFHNDSLIGSGGFGDVYKAQLKDGSIVAIKKLIHISGQGDREFTAEMETIGKIKHRNLVPLLGYCKVGEERLLVYEYMSDVFDPELMKEDSSLEIELLQHLRVACACLDDRQWRRPTMIQVMAMFKEIQAGSGLDSQSTIATDDGGFSTVEMVDMTISEAPELSNKA</sequence>